<dbReference type="SUPFAM" id="SSF55620">
    <property type="entry name" value="Tetrahydrobiopterin biosynthesis enzymes-like"/>
    <property type="match status" value="1"/>
</dbReference>
<feature type="binding site" evidence="10">
    <location>
        <position position="31"/>
    </location>
    <ligand>
        <name>Zn(2+)</name>
        <dbReference type="ChEBI" id="CHEBI:29105"/>
    </ligand>
</feature>
<dbReference type="Pfam" id="PF01242">
    <property type="entry name" value="PTPS"/>
    <property type="match status" value="1"/>
</dbReference>
<feature type="active site" description="Charge relay system" evidence="9">
    <location>
        <position position="110"/>
    </location>
</feature>
<proteinExistence type="inferred from homology"/>
<comment type="pathway">
    <text evidence="1 8">Purine metabolism; 7-cyano-7-deazaguanine biosynthesis.</text>
</comment>
<evidence type="ECO:0000256" key="5">
    <source>
        <dbReference type="ARBA" id="ARBA00022833"/>
    </source>
</evidence>
<dbReference type="STRING" id="580340.Tlie_1308"/>
<evidence type="ECO:0000256" key="9">
    <source>
        <dbReference type="PIRSR" id="PIRSR006113-1"/>
    </source>
</evidence>
<reference evidence="12" key="1">
    <citation type="submission" date="2011-10" db="EMBL/GenBank/DDBJ databases">
        <title>The complete genome of chromosome of Thermovirga lienii DSM 17291.</title>
        <authorList>
            <consortium name="US DOE Joint Genome Institute (JGI-PGF)"/>
            <person name="Lucas S."/>
            <person name="Copeland A."/>
            <person name="Lapidus A."/>
            <person name="Glavina del Rio T."/>
            <person name="Dalin E."/>
            <person name="Tice H."/>
            <person name="Bruce D."/>
            <person name="Goodwin L."/>
            <person name="Pitluck S."/>
            <person name="Peters L."/>
            <person name="Mikhailova N."/>
            <person name="Saunders E."/>
            <person name="Kyrpides N."/>
            <person name="Mavromatis K."/>
            <person name="Ivanova N."/>
            <person name="Last F.I."/>
            <person name="Brettin T."/>
            <person name="Detter J.C."/>
            <person name="Han C."/>
            <person name="Larimer F."/>
            <person name="Land M."/>
            <person name="Hauser L."/>
            <person name="Markowitz V."/>
            <person name="Cheng J.-F."/>
            <person name="Hugenholtz P."/>
            <person name="Woyke T."/>
            <person name="Wu D."/>
            <person name="Spring S."/>
            <person name="Schroeder M."/>
            <person name="Brambilla E.-M."/>
            <person name="Klenk H.-P."/>
            <person name="Eisen J.A."/>
        </authorList>
    </citation>
    <scope>NUCLEOTIDE SEQUENCE [LARGE SCALE GENOMIC DNA]</scope>
    <source>
        <strain evidence="12">ATCC BAA-1197 / DSM 17291 / Cas60314</strain>
    </source>
</reference>
<dbReference type="PANTHER" id="PTHR12589">
    <property type="entry name" value="PYRUVOYL TETRAHYDROBIOPTERIN SYNTHASE"/>
    <property type="match status" value="1"/>
</dbReference>
<evidence type="ECO:0000256" key="4">
    <source>
        <dbReference type="ARBA" id="ARBA00022723"/>
    </source>
</evidence>
<dbReference type="PANTHER" id="PTHR12589:SF7">
    <property type="entry name" value="6-PYRUVOYL TETRAHYDROBIOPTERIN SYNTHASE"/>
    <property type="match status" value="1"/>
</dbReference>
<evidence type="ECO:0000256" key="2">
    <source>
        <dbReference type="ARBA" id="ARBA00008900"/>
    </source>
</evidence>
<protein>
    <recommendedName>
        <fullName evidence="3 8">6-carboxy-5,6,7,8-tetrahydropterin synthase</fullName>
        <ecNumber evidence="8">4.-.-.-</ecNumber>
    </recommendedName>
</protein>
<comment type="catalytic activity">
    <reaction evidence="7 8">
        <text>7,8-dihydroneopterin 3'-triphosphate + H2O = 6-carboxy-5,6,7,8-tetrahydropterin + triphosphate + acetaldehyde + 2 H(+)</text>
        <dbReference type="Rhea" id="RHEA:27966"/>
        <dbReference type="ChEBI" id="CHEBI:15343"/>
        <dbReference type="ChEBI" id="CHEBI:15377"/>
        <dbReference type="ChEBI" id="CHEBI:15378"/>
        <dbReference type="ChEBI" id="CHEBI:18036"/>
        <dbReference type="ChEBI" id="CHEBI:58462"/>
        <dbReference type="ChEBI" id="CHEBI:61032"/>
        <dbReference type="EC" id="4.1.2.50"/>
    </reaction>
</comment>
<evidence type="ECO:0000256" key="7">
    <source>
        <dbReference type="ARBA" id="ARBA00048807"/>
    </source>
</evidence>
<feature type="active site" description="Proton acceptor" evidence="9">
    <location>
        <position position="25"/>
    </location>
</feature>
<gene>
    <name evidence="11" type="ordered locus">Tlie_1308</name>
</gene>
<comment type="similarity">
    <text evidence="2 8">Belongs to the PTPS family. QueD subfamily.</text>
</comment>
<dbReference type="GO" id="GO:0046872">
    <property type="term" value="F:metal ion binding"/>
    <property type="evidence" value="ECO:0007669"/>
    <property type="project" value="UniProtKB-KW"/>
</dbReference>
<dbReference type="eggNOG" id="COG0720">
    <property type="taxonomic scope" value="Bacteria"/>
</dbReference>
<evidence type="ECO:0000256" key="10">
    <source>
        <dbReference type="PIRSR" id="PIRSR006113-2"/>
    </source>
</evidence>
<accession>G7V651</accession>
<evidence type="ECO:0000256" key="1">
    <source>
        <dbReference type="ARBA" id="ARBA00005061"/>
    </source>
</evidence>
<name>G7V651_THELD</name>
<evidence type="ECO:0000313" key="12">
    <source>
        <dbReference type="Proteomes" id="UP000005868"/>
    </source>
</evidence>
<reference evidence="11 12" key="2">
    <citation type="journal article" date="2012" name="Stand. Genomic Sci.">
        <title>Genome sequence of the moderately thermophilic, amino-acid-degrading and sulfur-reducing bacterium Thermovirga lienii type strain (Cas60314(T)).</title>
        <authorList>
            <person name="Goker M."/>
            <person name="Saunders E."/>
            <person name="Lapidus A."/>
            <person name="Nolan M."/>
            <person name="Lucas S."/>
            <person name="Hammon N."/>
            <person name="Deshpande S."/>
            <person name="Cheng J.F."/>
            <person name="Han C."/>
            <person name="Tapia R."/>
            <person name="Goodwin L.A."/>
            <person name="Pitluck S."/>
            <person name="Liolios K."/>
            <person name="Mavromatis K."/>
            <person name="Pagani I."/>
            <person name="Ivanova N."/>
            <person name="Mikhailova N."/>
            <person name="Pati A."/>
            <person name="Chen A."/>
            <person name="Palaniappan K."/>
            <person name="Land M."/>
            <person name="Chang Y.J."/>
            <person name="Jeffries C.D."/>
            <person name="Brambilla E.M."/>
            <person name="Rohde M."/>
            <person name="Spring S."/>
            <person name="Detter J.C."/>
            <person name="Woyke T."/>
            <person name="Bristow J."/>
            <person name="Eisen J.A."/>
            <person name="Markowitz V."/>
            <person name="Hugenholtz P."/>
            <person name="Kyrpides N.C."/>
            <person name="Klenk H.P."/>
        </authorList>
    </citation>
    <scope>NUCLEOTIDE SEQUENCE [LARGE SCALE GENOMIC DNA]</scope>
    <source>
        <strain evidence="12">ATCC BAA-1197 / DSM 17291 / Cas60314</strain>
    </source>
</reference>
<feature type="active site" description="Charge relay system" evidence="9">
    <location>
        <position position="69"/>
    </location>
</feature>
<dbReference type="InterPro" id="IPR038418">
    <property type="entry name" value="6-PTP_synth/QueD_sf"/>
</dbReference>
<keyword evidence="6 8" id="KW-0456">Lyase</keyword>
<dbReference type="EC" id="4.-.-.-" evidence="8"/>
<dbReference type="Proteomes" id="UP000005868">
    <property type="component" value="Chromosome"/>
</dbReference>
<evidence type="ECO:0000256" key="6">
    <source>
        <dbReference type="ARBA" id="ARBA00023239"/>
    </source>
</evidence>
<keyword evidence="5 8" id="KW-0862">Zinc</keyword>
<evidence type="ECO:0000256" key="3">
    <source>
        <dbReference type="ARBA" id="ARBA00018141"/>
    </source>
</evidence>
<dbReference type="PIRSF" id="PIRSF006113">
    <property type="entry name" value="PTP_synth"/>
    <property type="match status" value="1"/>
</dbReference>
<dbReference type="HOGENOM" id="CLU_111016_1_2_0"/>
<dbReference type="GO" id="GO:0008616">
    <property type="term" value="P:tRNA queuosine(34) biosynthetic process"/>
    <property type="evidence" value="ECO:0007669"/>
    <property type="project" value="UniProtKB-KW"/>
</dbReference>
<dbReference type="NCBIfam" id="TIGR03367">
    <property type="entry name" value="queuosine_QueD"/>
    <property type="match status" value="1"/>
</dbReference>
<dbReference type="UniPathway" id="UPA00391"/>
<organism evidence="11 12">
    <name type="scientific">Thermovirga lienii (strain ATCC BAA-1197 / DSM 17291 / Cas60314)</name>
    <dbReference type="NCBI Taxonomy" id="580340"/>
    <lineage>
        <taxon>Bacteria</taxon>
        <taxon>Thermotogati</taxon>
        <taxon>Synergistota</taxon>
        <taxon>Synergistia</taxon>
        <taxon>Synergistales</taxon>
        <taxon>Thermovirgaceae</taxon>
        <taxon>Thermovirga</taxon>
    </lineage>
</organism>
<dbReference type="GO" id="GO:0070497">
    <property type="term" value="F:6-carboxytetrahydropterin synthase activity"/>
    <property type="evidence" value="ECO:0007669"/>
    <property type="project" value="UniProtKB-EC"/>
</dbReference>
<dbReference type="EMBL" id="CP003096">
    <property type="protein sequence ID" value="AER67038.1"/>
    <property type="molecule type" value="Genomic_DNA"/>
</dbReference>
<comment type="cofactor">
    <cofactor evidence="8 10">
        <name>Zn(2+)</name>
        <dbReference type="ChEBI" id="CHEBI:29105"/>
    </cofactor>
    <text evidence="8 10">Binds 1 zinc ion per subunit.</text>
</comment>
<evidence type="ECO:0000313" key="11">
    <source>
        <dbReference type="EMBL" id="AER67038.1"/>
    </source>
</evidence>
<keyword evidence="8" id="KW-0671">Queuosine biosynthesis</keyword>
<feature type="binding site" evidence="10">
    <location>
        <position position="16"/>
    </location>
    <ligand>
        <name>Zn(2+)</name>
        <dbReference type="ChEBI" id="CHEBI:29105"/>
    </ligand>
</feature>
<dbReference type="KEGG" id="tli:Tlie_1308"/>
<dbReference type="Gene3D" id="3.30.479.10">
    <property type="entry name" value="6-pyruvoyl tetrahydropterin synthase/QueD"/>
    <property type="match status" value="2"/>
</dbReference>
<dbReference type="AlphaFoldDB" id="G7V651"/>
<keyword evidence="12" id="KW-1185">Reference proteome</keyword>
<dbReference type="InterPro" id="IPR007115">
    <property type="entry name" value="6-PTP_synth/QueD"/>
</dbReference>
<evidence type="ECO:0000256" key="8">
    <source>
        <dbReference type="PIRNR" id="PIRNR006113"/>
    </source>
</evidence>
<keyword evidence="4 8" id="KW-0479">Metal-binding</keyword>
<sequence length="123" mass="14000">MTVMYVKKEFTFDAAHYLGKYHGKCERLHGHTYRLAVTVKGEPDSEGMVMDFLELKAIVQEKVLSALDHSCLNDLVAQPTTENMVLWIKEKLEPEFKGKSCSLAEIELWESPGSSVILRLEKI</sequence>
<feature type="binding site" evidence="10">
    <location>
        <position position="29"/>
    </location>
    <ligand>
        <name>Zn(2+)</name>
        <dbReference type="ChEBI" id="CHEBI:29105"/>
    </ligand>
</feature>